<reference evidence="2 3" key="3">
    <citation type="submission" date="2019-11" db="EMBL/GenBank/DDBJ databases">
        <title>A de novo genome assembly of a pear dwarfing rootstock.</title>
        <authorList>
            <person name="Wang F."/>
            <person name="Wang J."/>
            <person name="Li S."/>
            <person name="Zhang Y."/>
            <person name="Fang M."/>
            <person name="Ma L."/>
            <person name="Zhao Y."/>
            <person name="Jiang S."/>
        </authorList>
    </citation>
    <scope>NUCLEOTIDE SEQUENCE [LARGE SCALE GENOMIC DNA]</scope>
    <source>
        <strain evidence="2">S2</strain>
        <tissue evidence="2">Leaf</tissue>
    </source>
</reference>
<dbReference type="Proteomes" id="UP000327157">
    <property type="component" value="Chromosome 3"/>
</dbReference>
<reference evidence="3" key="2">
    <citation type="submission" date="2019-10" db="EMBL/GenBank/DDBJ databases">
        <title>A de novo genome assembly of a pear dwarfing rootstock.</title>
        <authorList>
            <person name="Wang F."/>
            <person name="Wang J."/>
            <person name="Li S."/>
            <person name="Zhang Y."/>
            <person name="Fang M."/>
            <person name="Ma L."/>
            <person name="Zhao Y."/>
            <person name="Jiang S."/>
        </authorList>
    </citation>
    <scope>NUCLEOTIDE SEQUENCE [LARGE SCALE GENOMIC DNA]</scope>
</reference>
<keyword evidence="3" id="KW-1185">Reference proteome</keyword>
<organism evidence="2 3">
    <name type="scientific">Pyrus ussuriensis x Pyrus communis</name>
    <dbReference type="NCBI Taxonomy" id="2448454"/>
    <lineage>
        <taxon>Eukaryota</taxon>
        <taxon>Viridiplantae</taxon>
        <taxon>Streptophyta</taxon>
        <taxon>Embryophyta</taxon>
        <taxon>Tracheophyta</taxon>
        <taxon>Spermatophyta</taxon>
        <taxon>Magnoliopsida</taxon>
        <taxon>eudicotyledons</taxon>
        <taxon>Gunneridae</taxon>
        <taxon>Pentapetalae</taxon>
        <taxon>rosids</taxon>
        <taxon>fabids</taxon>
        <taxon>Rosales</taxon>
        <taxon>Rosaceae</taxon>
        <taxon>Amygdaloideae</taxon>
        <taxon>Maleae</taxon>
        <taxon>Pyrus</taxon>
    </lineage>
</organism>
<dbReference type="AlphaFoldDB" id="A0A5N5GN21"/>
<evidence type="ECO:0000313" key="3">
    <source>
        <dbReference type="Proteomes" id="UP000327157"/>
    </source>
</evidence>
<feature type="region of interest" description="Disordered" evidence="1">
    <location>
        <begin position="102"/>
        <end position="127"/>
    </location>
</feature>
<evidence type="ECO:0000256" key="1">
    <source>
        <dbReference type="SAM" id="MobiDB-lite"/>
    </source>
</evidence>
<name>A0A5N5GN21_9ROSA</name>
<proteinExistence type="predicted"/>
<accession>A0A5N5GN21</accession>
<evidence type="ECO:0000313" key="2">
    <source>
        <dbReference type="EMBL" id="KAB2615032.1"/>
    </source>
</evidence>
<sequence>MPKPIICSLKLTPKHSVFPSSLIVVPQPQFVSSSLSYFTATSSAYSPDVAAKMSTAYDGCSIYCQRKKVASFETLNLSSFPIPWLSISAEEDLKENLEENLEEDLAEETEANGFPLHSIASSQSEKF</sequence>
<protein>
    <submittedName>
        <fullName evidence="2">Uncharacterized protein</fullName>
    </submittedName>
</protein>
<gene>
    <name evidence="2" type="ORF">D8674_021620</name>
</gene>
<comment type="caution">
    <text evidence="2">The sequence shown here is derived from an EMBL/GenBank/DDBJ whole genome shotgun (WGS) entry which is preliminary data.</text>
</comment>
<reference evidence="2 3" key="1">
    <citation type="submission" date="2019-09" db="EMBL/GenBank/DDBJ databases">
        <authorList>
            <person name="Ou C."/>
        </authorList>
    </citation>
    <scope>NUCLEOTIDE SEQUENCE [LARGE SCALE GENOMIC DNA]</scope>
    <source>
        <strain evidence="2">S2</strain>
        <tissue evidence="2">Leaf</tissue>
    </source>
</reference>
<dbReference type="EMBL" id="SMOL01000402">
    <property type="protein sequence ID" value="KAB2615032.1"/>
    <property type="molecule type" value="Genomic_DNA"/>
</dbReference>